<keyword evidence="5" id="KW-1185">Reference proteome</keyword>
<dbReference type="Pfam" id="PF25839">
    <property type="entry name" value="Apionate_lact_C"/>
    <property type="match status" value="1"/>
</dbReference>
<evidence type="ECO:0000259" key="1">
    <source>
        <dbReference type="Pfam" id="PF25837"/>
    </source>
</evidence>
<accession>A0A9X1P515</accession>
<feature type="domain" description="D-apionate lactonase C-terminal" evidence="3">
    <location>
        <begin position="566"/>
        <end position="642"/>
    </location>
</feature>
<dbReference type="AlphaFoldDB" id="A0A9X1P515"/>
<name>A0A9X1P515_9HYPH</name>
<feature type="domain" description="D-apionate lactonase N-terminal" evidence="1">
    <location>
        <begin position="9"/>
        <end position="233"/>
    </location>
</feature>
<dbReference type="Proteomes" id="UP001139035">
    <property type="component" value="Unassembled WGS sequence"/>
</dbReference>
<organism evidence="4 5">
    <name type="scientific">Jiella avicenniae</name>
    <dbReference type="NCBI Taxonomy" id="2907202"/>
    <lineage>
        <taxon>Bacteria</taxon>
        <taxon>Pseudomonadati</taxon>
        <taxon>Pseudomonadota</taxon>
        <taxon>Alphaproteobacteria</taxon>
        <taxon>Hyphomicrobiales</taxon>
        <taxon>Aurantimonadaceae</taxon>
        <taxon>Jiella</taxon>
    </lineage>
</organism>
<feature type="domain" description="D-apionate lactonase TIM barrel" evidence="2">
    <location>
        <begin position="261"/>
        <end position="555"/>
    </location>
</feature>
<comment type="caution">
    <text evidence="4">The sequence shown here is derived from an EMBL/GenBank/DDBJ whole genome shotgun (WGS) entry which is preliminary data.</text>
</comment>
<dbReference type="Pfam" id="PF25838">
    <property type="entry name" value="Apionate_lact_M"/>
    <property type="match status" value="1"/>
</dbReference>
<dbReference type="RefSeq" id="WP_233721697.1">
    <property type="nucleotide sequence ID" value="NZ_JAJUWU010000026.1"/>
</dbReference>
<proteinExistence type="predicted"/>
<dbReference type="Pfam" id="PF25837">
    <property type="entry name" value="Apionate_lact_N"/>
    <property type="match status" value="1"/>
</dbReference>
<evidence type="ECO:0000259" key="2">
    <source>
        <dbReference type="Pfam" id="PF25838"/>
    </source>
</evidence>
<dbReference type="InterPro" id="IPR058787">
    <property type="entry name" value="ApnL_M"/>
</dbReference>
<dbReference type="InterPro" id="IPR058789">
    <property type="entry name" value="ApnL_C"/>
</dbReference>
<dbReference type="InterPro" id="IPR058788">
    <property type="entry name" value="ApnL_N"/>
</dbReference>
<evidence type="ECO:0000313" key="5">
    <source>
        <dbReference type="Proteomes" id="UP001139035"/>
    </source>
</evidence>
<protein>
    <submittedName>
        <fullName evidence="4">Uncharacterized protein</fullName>
    </submittedName>
</protein>
<sequence>MSDPSLAVRLTGTEEIVPAPRVLKAGKLSAELDNGNLRAIRYDGIEIIRAVSFIVRDKNWGTYNAVIEDLDVKEEGDRFTVRYAASAGDDGQTFRYTAEITGTPRALTFHGEGEGVTDFLTNRTGFVVLHPVNGVAGEPVTIEHVDGKVENGRFPEVIDPLQPMMELRTLTHEPVEGLKVICRMEGDTFEMEDQRNWTDASYKTYVRPLALPWPYTLKPGERIDQTVTISVEGGPASSSARGDAGAVSLSLGEAGGKAPRIGIGLSAGEIEATRAKIETIAGLKPDYLVYMHDPRESGEAELKAAAEIAGEIGAEAWLDLVVTEVEGFADEVAGVGKTVSALGDPFVVVRVSPAPDMKATLPGSPWPPAAPLDELYKAARSAFPKAKIGGGMFSFFTEFNRKRPPLTDLDLVGFTTSAIVHAGDDRTVFESLEALPYIGLSAKEIAGEKPVTVGPSAIGMRLNPYGEAPMANPKNIRQAMNRNDPRQRGLAGAAFAVGYHAVMAEKGVSAIAFGGTTGAQGVVSADHDWPQPYFEDAGGVFPVYHVERALAGMTGDTYLPVASSDPTRVLATAAKGEAGTEILVANLTARRCSIVLPASMEKARILDAEHFDEAAQNPWFFDELEPVSGTKIDLDAYGVARLVLSASGDQ</sequence>
<evidence type="ECO:0000313" key="4">
    <source>
        <dbReference type="EMBL" id="MCE7030623.1"/>
    </source>
</evidence>
<dbReference type="EMBL" id="JAJUWU010000026">
    <property type="protein sequence ID" value="MCE7030623.1"/>
    <property type="molecule type" value="Genomic_DNA"/>
</dbReference>
<evidence type="ECO:0000259" key="3">
    <source>
        <dbReference type="Pfam" id="PF25839"/>
    </source>
</evidence>
<gene>
    <name evidence="4" type="ORF">LZD57_21770</name>
</gene>
<reference evidence="4" key="1">
    <citation type="submission" date="2022-01" db="EMBL/GenBank/DDBJ databases">
        <title>Jiella avicenniae sp. nov., a novel endophytic bacterium isolated from bark of Avicennia marina.</title>
        <authorList>
            <person name="Tuo L."/>
        </authorList>
    </citation>
    <scope>NUCLEOTIDE SEQUENCE</scope>
    <source>
        <strain evidence="4">CBK1P-4</strain>
    </source>
</reference>